<dbReference type="STRING" id="2512241.A0A553HNL0"/>
<dbReference type="PANTHER" id="PTHR31571">
    <property type="entry name" value="ALTERED INHERITANCE OF MITOCHONDRIA PROTEIN 6"/>
    <property type="match status" value="1"/>
</dbReference>
<evidence type="ECO:0000256" key="2">
    <source>
        <dbReference type="ARBA" id="ARBA00014286"/>
    </source>
</evidence>
<dbReference type="InterPro" id="IPR051236">
    <property type="entry name" value="HAT_RTT109-like"/>
</dbReference>
<comment type="similarity">
    <text evidence="1">Belongs to the AIM6 family.</text>
</comment>
<accession>A0A553HNL0</accession>
<dbReference type="GO" id="GO:0006629">
    <property type="term" value="P:lipid metabolic process"/>
    <property type="evidence" value="ECO:0007669"/>
    <property type="project" value="InterPro"/>
</dbReference>
<protein>
    <recommendedName>
        <fullName evidence="2">Altered inheritance of mitochondria protein 6</fullName>
    </recommendedName>
</protein>
<dbReference type="Proteomes" id="UP000319160">
    <property type="component" value="Unassembled WGS sequence"/>
</dbReference>
<dbReference type="Gene3D" id="3.20.20.190">
    <property type="entry name" value="Phosphatidylinositol (PI) phosphodiesterase"/>
    <property type="match status" value="1"/>
</dbReference>
<keyword evidence="4" id="KW-1185">Reference proteome</keyword>
<gene>
    <name evidence="3" type="ORF">FHL15_009588</name>
</gene>
<evidence type="ECO:0000313" key="3">
    <source>
        <dbReference type="EMBL" id="TRX89544.1"/>
    </source>
</evidence>
<reference evidence="4" key="1">
    <citation type="submission" date="2019-06" db="EMBL/GenBank/DDBJ databases">
        <title>Draft genome sequence of the griseofulvin-producing fungus Xylaria cubensis strain G536.</title>
        <authorList>
            <person name="Mead M.E."/>
            <person name="Raja H.A."/>
            <person name="Steenwyk J.L."/>
            <person name="Knowles S.L."/>
            <person name="Oberlies N.H."/>
            <person name="Rokas A."/>
        </authorList>
    </citation>
    <scope>NUCLEOTIDE SEQUENCE [LARGE SCALE GENOMIC DNA]</scope>
    <source>
        <strain evidence="4">G536</strain>
    </source>
</reference>
<dbReference type="PANTHER" id="PTHR31571:SF1">
    <property type="entry name" value="ALTERED INHERITANCE OF MITOCHONDRIA PROTEIN 6"/>
    <property type="match status" value="1"/>
</dbReference>
<dbReference type="InterPro" id="IPR017946">
    <property type="entry name" value="PLC-like_Pdiesterase_TIM-brl"/>
</dbReference>
<proteinExistence type="inferred from homology"/>
<evidence type="ECO:0000313" key="4">
    <source>
        <dbReference type="Proteomes" id="UP000319160"/>
    </source>
</evidence>
<dbReference type="AlphaFoldDB" id="A0A553HNL0"/>
<sequence>MSQKTTLTRFSRRWNSRRQKKRLPAYREIEVILQDICLAAQYGARQFSLSIGKSLWSTEEDPDDIFAGWGKPGTGTERLAWYPTDFLRDVRPVPCHSHNDYWRKVPVFSALHAGCTGVEADVWLFDHDSELYVGHDKAALTPYRTFQSLYVNPLVEILKQNNPQTPLYNETSRGVFDTDPEQAVVLLVDLKTDGDKTLAQVEAQLEPLRAGNWLSYVENGVVHTRQVTVVGTGRTPFDLLAQNSTYRDIFFDAPLSEFYEDPDIPVELDDESGPFVYNDTNSFYASVNFERAIGSVWSSLNERQLRLIRGQIKGAHRRGLKVRYWNTPAWPISLRNKIWRTLVAEGADILNVDDLRAATRRRWETD</sequence>
<dbReference type="OrthoDB" id="4153866at2759"/>
<name>A0A553HNL0_9PEZI</name>
<evidence type="ECO:0000256" key="1">
    <source>
        <dbReference type="ARBA" id="ARBA00008858"/>
    </source>
</evidence>
<dbReference type="SUPFAM" id="SSF51695">
    <property type="entry name" value="PLC-like phosphodiesterases"/>
    <property type="match status" value="1"/>
</dbReference>
<comment type="caution">
    <text evidence="3">The sequence shown here is derived from an EMBL/GenBank/DDBJ whole genome shotgun (WGS) entry which is preliminary data.</text>
</comment>
<organism evidence="3 4">
    <name type="scientific">Xylaria flabelliformis</name>
    <dbReference type="NCBI Taxonomy" id="2512241"/>
    <lineage>
        <taxon>Eukaryota</taxon>
        <taxon>Fungi</taxon>
        <taxon>Dikarya</taxon>
        <taxon>Ascomycota</taxon>
        <taxon>Pezizomycotina</taxon>
        <taxon>Sordariomycetes</taxon>
        <taxon>Xylariomycetidae</taxon>
        <taxon>Xylariales</taxon>
        <taxon>Xylariaceae</taxon>
        <taxon>Xylaria</taxon>
    </lineage>
</organism>
<dbReference type="EMBL" id="VFLP01000066">
    <property type="protein sequence ID" value="TRX89544.1"/>
    <property type="molecule type" value="Genomic_DNA"/>
</dbReference>
<dbReference type="GO" id="GO:0008081">
    <property type="term" value="F:phosphoric diester hydrolase activity"/>
    <property type="evidence" value="ECO:0007669"/>
    <property type="project" value="InterPro"/>
</dbReference>